<evidence type="ECO:0000256" key="1">
    <source>
        <dbReference type="SAM" id="Phobius"/>
    </source>
</evidence>
<evidence type="ECO:0000313" key="2">
    <source>
        <dbReference type="EMBL" id="CAK9188396.1"/>
    </source>
</evidence>
<keyword evidence="1" id="KW-1133">Transmembrane helix</keyword>
<sequence>MTTAQGLIVTPGGFVIIFFSVTSRMELFSRLTGVGVRLSRILPSALSLALRERLEALEEPPSDDADAGVTVGVLSDSDGRFDDELDLDFDEERDESFDDFGFGTGVVFIDGIRARAECQSPKLLKQSLRSSRPWL</sequence>
<evidence type="ECO:0000313" key="3">
    <source>
        <dbReference type="Proteomes" id="UP001642360"/>
    </source>
</evidence>
<protein>
    <submittedName>
        <fullName evidence="2">Uncharacterized protein</fullName>
    </submittedName>
</protein>
<gene>
    <name evidence="2" type="ORF">ILEXP_LOCUS59079</name>
</gene>
<keyword evidence="3" id="KW-1185">Reference proteome</keyword>
<dbReference type="Proteomes" id="UP001642360">
    <property type="component" value="Unassembled WGS sequence"/>
</dbReference>
<name>A0ABC8V4Y2_9AQUA</name>
<reference evidence="2 3" key="1">
    <citation type="submission" date="2024-02" db="EMBL/GenBank/DDBJ databases">
        <authorList>
            <person name="Vignale AGUSTIN F."/>
            <person name="Sosa J E."/>
            <person name="Modenutti C."/>
        </authorList>
    </citation>
    <scope>NUCLEOTIDE SEQUENCE [LARGE SCALE GENOMIC DNA]</scope>
</reference>
<feature type="transmembrane region" description="Helical" evidence="1">
    <location>
        <begin position="6"/>
        <end position="22"/>
    </location>
</feature>
<dbReference type="EMBL" id="CAUOFW020010439">
    <property type="protein sequence ID" value="CAK9188396.1"/>
    <property type="molecule type" value="Genomic_DNA"/>
</dbReference>
<keyword evidence="1" id="KW-0812">Transmembrane</keyword>
<dbReference type="AlphaFoldDB" id="A0ABC8V4Y2"/>
<keyword evidence="1" id="KW-0472">Membrane</keyword>
<accession>A0ABC8V4Y2</accession>
<proteinExistence type="predicted"/>
<comment type="caution">
    <text evidence="2">The sequence shown here is derived from an EMBL/GenBank/DDBJ whole genome shotgun (WGS) entry which is preliminary data.</text>
</comment>
<organism evidence="2 3">
    <name type="scientific">Ilex paraguariensis</name>
    <name type="common">yerba mate</name>
    <dbReference type="NCBI Taxonomy" id="185542"/>
    <lineage>
        <taxon>Eukaryota</taxon>
        <taxon>Viridiplantae</taxon>
        <taxon>Streptophyta</taxon>
        <taxon>Embryophyta</taxon>
        <taxon>Tracheophyta</taxon>
        <taxon>Spermatophyta</taxon>
        <taxon>Magnoliopsida</taxon>
        <taxon>eudicotyledons</taxon>
        <taxon>Gunneridae</taxon>
        <taxon>Pentapetalae</taxon>
        <taxon>asterids</taxon>
        <taxon>campanulids</taxon>
        <taxon>Aquifoliales</taxon>
        <taxon>Aquifoliaceae</taxon>
        <taxon>Ilex</taxon>
    </lineage>
</organism>